<keyword evidence="9" id="KW-0862">Zinc</keyword>
<evidence type="ECO:0000256" key="6">
    <source>
        <dbReference type="ARBA" id="ARBA00022741"/>
    </source>
</evidence>
<proteinExistence type="inferred from homology"/>
<keyword evidence="12" id="KW-0805">Transcription regulation</keyword>
<evidence type="ECO:0000256" key="8">
    <source>
        <dbReference type="ARBA" id="ARBA00022801"/>
    </source>
</evidence>
<dbReference type="PANTHER" id="PTHR45623:SF6">
    <property type="entry name" value="CHROMODOMAIN-HELICASE-DNA-BINDING PROTEIN 5"/>
    <property type="match status" value="1"/>
</dbReference>
<dbReference type="CDD" id="cd18793">
    <property type="entry name" value="SF2_C_SNF"/>
    <property type="match status" value="1"/>
</dbReference>
<evidence type="ECO:0000313" key="24">
    <source>
        <dbReference type="Proteomes" id="UP000472262"/>
    </source>
</evidence>
<evidence type="ECO:0000259" key="19">
    <source>
        <dbReference type="PROSITE" id="PS50013"/>
    </source>
</evidence>
<gene>
    <name evidence="23" type="primary">LOC107569158</name>
</gene>
<dbReference type="InterPro" id="IPR012958">
    <property type="entry name" value="CHD_N"/>
</dbReference>
<dbReference type="FunFam" id="1.10.10.60:FF:000037">
    <property type="entry name" value="chromodomain-helicase-DNA-binding protein 3 isoform X1"/>
    <property type="match status" value="1"/>
</dbReference>
<evidence type="ECO:0000256" key="12">
    <source>
        <dbReference type="ARBA" id="ARBA00023015"/>
    </source>
</evidence>
<dbReference type="Pfam" id="PF00176">
    <property type="entry name" value="SNF2-rel_dom"/>
    <property type="match status" value="1"/>
</dbReference>
<evidence type="ECO:0000256" key="18">
    <source>
        <dbReference type="SAM" id="MobiDB-lite"/>
    </source>
</evidence>
<feature type="domain" description="PHD-type" evidence="20">
    <location>
        <begin position="358"/>
        <end position="405"/>
    </location>
</feature>
<dbReference type="InterPro" id="IPR038718">
    <property type="entry name" value="SNF2-like_sf"/>
</dbReference>
<dbReference type="InterPro" id="IPR019787">
    <property type="entry name" value="Znf_PHD-finger"/>
</dbReference>
<feature type="region of interest" description="Disordered" evidence="18">
    <location>
        <begin position="1"/>
        <end position="65"/>
    </location>
</feature>
<dbReference type="SUPFAM" id="SSF52540">
    <property type="entry name" value="P-loop containing nucleoside triphosphate hydrolases"/>
    <property type="match status" value="2"/>
</dbReference>
<reference evidence="23" key="2">
    <citation type="submission" date="2025-09" db="UniProtKB">
        <authorList>
            <consortium name="Ensembl"/>
        </authorList>
    </citation>
    <scope>IDENTIFICATION</scope>
</reference>
<dbReference type="Pfam" id="PF00628">
    <property type="entry name" value="PHD"/>
    <property type="match status" value="2"/>
</dbReference>
<keyword evidence="7 17" id="KW-0863">Zinc-finger</keyword>
<dbReference type="PROSITE" id="PS50016">
    <property type="entry name" value="ZF_PHD_2"/>
    <property type="match status" value="2"/>
</dbReference>
<dbReference type="Gene3D" id="3.40.50.300">
    <property type="entry name" value="P-loop containing nucleotide triphosphate hydrolases"/>
    <property type="match status" value="1"/>
</dbReference>
<feature type="domain" description="Chromo" evidence="19">
    <location>
        <begin position="534"/>
        <end position="567"/>
    </location>
</feature>
<dbReference type="Pfam" id="PF06465">
    <property type="entry name" value="DUF1087"/>
    <property type="match status" value="1"/>
</dbReference>
<dbReference type="GO" id="GO:0016581">
    <property type="term" value="C:NuRD complex"/>
    <property type="evidence" value="ECO:0007669"/>
    <property type="project" value="TreeGrafter"/>
</dbReference>
<feature type="domain" description="Chromo" evidence="19">
    <location>
        <begin position="432"/>
        <end position="496"/>
    </location>
</feature>
<dbReference type="InterPro" id="IPR009463">
    <property type="entry name" value="DUF1087"/>
</dbReference>
<dbReference type="GO" id="GO:0003682">
    <property type="term" value="F:chromatin binding"/>
    <property type="evidence" value="ECO:0007669"/>
    <property type="project" value="TreeGrafter"/>
</dbReference>
<dbReference type="InterPro" id="IPR001965">
    <property type="entry name" value="Znf_PHD"/>
</dbReference>
<keyword evidence="6" id="KW-0547">Nucleotide-binding</keyword>
<dbReference type="GO" id="GO:0003677">
    <property type="term" value="F:DNA binding"/>
    <property type="evidence" value="ECO:0007669"/>
    <property type="project" value="UniProtKB-KW"/>
</dbReference>
<reference evidence="23" key="1">
    <citation type="submission" date="2025-08" db="UniProtKB">
        <authorList>
            <consortium name="Ensembl"/>
        </authorList>
    </citation>
    <scope>IDENTIFICATION</scope>
</reference>
<evidence type="ECO:0000256" key="17">
    <source>
        <dbReference type="PROSITE-ProRule" id="PRU00146"/>
    </source>
</evidence>
<dbReference type="Ensembl" id="ENSSGRT00000117584.1">
    <property type="protein sequence ID" value="ENSSGRP00000110691.1"/>
    <property type="gene ID" value="ENSSGRG00000054407.1"/>
</dbReference>
<dbReference type="FunFam" id="2.40.50.40:FF:000003">
    <property type="entry name" value="chromodomain-helicase-DNA-binding protein 3 isoform X1"/>
    <property type="match status" value="1"/>
</dbReference>
<feature type="compositionally biased region" description="Basic and acidic residues" evidence="18">
    <location>
        <begin position="1"/>
        <end position="12"/>
    </location>
</feature>
<dbReference type="InterPro" id="IPR002464">
    <property type="entry name" value="DNA/RNA_helicase_DEAH_CS"/>
</dbReference>
<evidence type="ECO:0000256" key="10">
    <source>
        <dbReference type="ARBA" id="ARBA00022840"/>
    </source>
</evidence>
<keyword evidence="5" id="KW-0677">Repeat</keyword>
<evidence type="ECO:0000313" key="23">
    <source>
        <dbReference type="Ensembl" id="ENSSGRP00000110691.1"/>
    </source>
</evidence>
<dbReference type="SMART" id="SM00490">
    <property type="entry name" value="HELICc"/>
    <property type="match status" value="1"/>
</dbReference>
<evidence type="ECO:0000256" key="15">
    <source>
        <dbReference type="ARBA" id="ARBA00023242"/>
    </source>
</evidence>
<dbReference type="PROSITE" id="PS51192">
    <property type="entry name" value="HELICASE_ATP_BIND_1"/>
    <property type="match status" value="1"/>
</dbReference>
<dbReference type="InterPro" id="IPR009462">
    <property type="entry name" value="CHD_II_SANT-like"/>
</dbReference>
<dbReference type="GO" id="GO:0140658">
    <property type="term" value="F:ATP-dependent chromatin remodeler activity"/>
    <property type="evidence" value="ECO:0007669"/>
    <property type="project" value="TreeGrafter"/>
</dbReference>
<keyword evidence="24" id="KW-1185">Reference proteome</keyword>
<dbReference type="CDD" id="cd18662">
    <property type="entry name" value="CD2_tandem_CHD3-4_like"/>
    <property type="match status" value="1"/>
</dbReference>
<evidence type="ECO:0000256" key="9">
    <source>
        <dbReference type="ARBA" id="ARBA00022833"/>
    </source>
</evidence>
<feature type="compositionally biased region" description="Acidic residues" evidence="18">
    <location>
        <begin position="1266"/>
        <end position="1275"/>
    </location>
</feature>
<dbReference type="InterPro" id="IPR012957">
    <property type="entry name" value="CHD_C2"/>
</dbReference>
<dbReference type="Pfam" id="PF00385">
    <property type="entry name" value="Chromo"/>
    <property type="match status" value="1"/>
</dbReference>
<name>A0A672T7F7_SINGR</name>
<dbReference type="Pfam" id="PF06461">
    <property type="entry name" value="CHDII_SANT-like"/>
    <property type="match status" value="1"/>
</dbReference>
<dbReference type="GO" id="GO:0008270">
    <property type="term" value="F:zinc ion binding"/>
    <property type="evidence" value="ECO:0007669"/>
    <property type="project" value="UniProtKB-KW"/>
</dbReference>
<dbReference type="SUPFAM" id="SSF57903">
    <property type="entry name" value="FYVE/PHD zinc finger"/>
    <property type="match status" value="1"/>
</dbReference>
<dbReference type="PROSITE" id="PS51194">
    <property type="entry name" value="HELICASE_CTER"/>
    <property type="match status" value="1"/>
</dbReference>
<dbReference type="SMART" id="SM00298">
    <property type="entry name" value="CHROMO"/>
    <property type="match status" value="2"/>
</dbReference>
<dbReference type="InterPro" id="IPR000953">
    <property type="entry name" value="Chromo/chromo_shadow_dom"/>
</dbReference>
<feature type="compositionally biased region" description="Basic residues" evidence="18">
    <location>
        <begin position="21"/>
        <end position="39"/>
    </location>
</feature>
<accession>A0A672T7F7</accession>
<dbReference type="GO" id="GO:0016887">
    <property type="term" value="F:ATP hydrolysis activity"/>
    <property type="evidence" value="ECO:0007669"/>
    <property type="project" value="TreeGrafter"/>
</dbReference>
<dbReference type="PANTHER" id="PTHR45623">
    <property type="entry name" value="CHROMODOMAIN-HELICASE-DNA-BINDING PROTEIN 3-RELATED-RELATED"/>
    <property type="match status" value="1"/>
</dbReference>
<feature type="compositionally biased region" description="Pro residues" evidence="18">
    <location>
        <begin position="1430"/>
        <end position="1444"/>
    </location>
</feature>
<dbReference type="Gene3D" id="3.40.50.10810">
    <property type="entry name" value="Tandem AAA-ATPase domain"/>
    <property type="match status" value="1"/>
</dbReference>
<feature type="compositionally biased region" description="Basic and acidic residues" evidence="18">
    <location>
        <begin position="1718"/>
        <end position="1728"/>
    </location>
</feature>
<keyword evidence="3" id="KW-0597">Phosphoprotein</keyword>
<dbReference type="InterPro" id="IPR023780">
    <property type="entry name" value="Chromo_domain"/>
</dbReference>
<feature type="region of interest" description="Disordered" evidence="18">
    <location>
        <begin position="1705"/>
        <end position="1748"/>
    </location>
</feature>
<comment type="subcellular location">
    <subcellularLocation>
        <location evidence="1">Nucleus</location>
    </subcellularLocation>
</comment>
<keyword evidence="10" id="KW-0067">ATP-binding</keyword>
<dbReference type="Proteomes" id="UP000472262">
    <property type="component" value="Unassembled WGS sequence"/>
</dbReference>
<evidence type="ECO:0000256" key="11">
    <source>
        <dbReference type="ARBA" id="ARBA00022853"/>
    </source>
</evidence>
<dbReference type="SUPFAM" id="SSF54160">
    <property type="entry name" value="Chromo domain-like"/>
    <property type="match status" value="2"/>
</dbReference>
<dbReference type="SMART" id="SM00249">
    <property type="entry name" value="PHD"/>
    <property type="match status" value="2"/>
</dbReference>
<dbReference type="PROSITE" id="PS01359">
    <property type="entry name" value="ZF_PHD_1"/>
    <property type="match status" value="1"/>
</dbReference>
<dbReference type="InterPro" id="IPR019786">
    <property type="entry name" value="Zinc_finger_PHD-type_CS"/>
</dbReference>
<evidence type="ECO:0000256" key="5">
    <source>
        <dbReference type="ARBA" id="ARBA00022737"/>
    </source>
</evidence>
<dbReference type="Pfam" id="PF08074">
    <property type="entry name" value="CHDCT2"/>
    <property type="match status" value="1"/>
</dbReference>
<dbReference type="InterPro" id="IPR016197">
    <property type="entry name" value="Chromo-like_dom_sf"/>
</dbReference>
<evidence type="ECO:0000256" key="3">
    <source>
        <dbReference type="ARBA" id="ARBA00022553"/>
    </source>
</evidence>
<keyword evidence="4" id="KW-0479">Metal-binding</keyword>
<feature type="region of interest" description="Disordered" evidence="18">
    <location>
        <begin position="1248"/>
        <end position="1298"/>
    </location>
</feature>
<feature type="domain" description="PHD-type" evidence="20">
    <location>
        <begin position="286"/>
        <end position="333"/>
    </location>
</feature>
<feature type="compositionally biased region" description="Basic and acidic residues" evidence="18">
    <location>
        <begin position="1276"/>
        <end position="1294"/>
    </location>
</feature>
<dbReference type="InterPro" id="IPR013083">
    <property type="entry name" value="Znf_RING/FYVE/PHD"/>
</dbReference>
<feature type="domain" description="Helicase C-terminal" evidence="22">
    <location>
        <begin position="970"/>
        <end position="1132"/>
    </location>
</feature>
<dbReference type="GO" id="GO:0042393">
    <property type="term" value="F:histone binding"/>
    <property type="evidence" value="ECO:0007669"/>
    <property type="project" value="TreeGrafter"/>
</dbReference>
<dbReference type="Pfam" id="PF00271">
    <property type="entry name" value="Helicase_C"/>
    <property type="match status" value="1"/>
</dbReference>
<keyword evidence="11" id="KW-0156">Chromatin regulator</keyword>
<dbReference type="FunFam" id="3.40.50.10810:FF:000001">
    <property type="entry name" value="chromodomain-helicase-DNA-binding protein 3 isoform X1"/>
    <property type="match status" value="1"/>
</dbReference>
<dbReference type="SMART" id="SM00487">
    <property type="entry name" value="DEXDc"/>
    <property type="match status" value="1"/>
</dbReference>
<keyword evidence="13" id="KW-0238">DNA-binding</keyword>
<dbReference type="GO" id="GO:0005524">
    <property type="term" value="F:ATP binding"/>
    <property type="evidence" value="ECO:0007669"/>
    <property type="project" value="UniProtKB-KW"/>
</dbReference>
<dbReference type="InterPro" id="IPR011011">
    <property type="entry name" value="Znf_FYVE_PHD"/>
</dbReference>
<comment type="similarity">
    <text evidence="2">Belongs to the SNF2/RAD54 helicase family.</text>
</comment>
<dbReference type="FunFam" id="3.30.40.10:FF:000001">
    <property type="entry name" value="chromodomain-helicase-DNA-binding protein 3 isoform X1"/>
    <property type="match status" value="1"/>
</dbReference>
<dbReference type="InterPro" id="IPR049730">
    <property type="entry name" value="SNF2/RAD54-like_C"/>
</dbReference>
<feature type="compositionally biased region" description="Acidic residues" evidence="18">
    <location>
        <begin position="43"/>
        <end position="53"/>
    </location>
</feature>
<keyword evidence="15" id="KW-0539">Nucleus</keyword>
<keyword evidence="14" id="KW-0804">Transcription</keyword>
<dbReference type="PROSITE" id="PS00690">
    <property type="entry name" value="DEAH_ATP_HELICASE"/>
    <property type="match status" value="1"/>
</dbReference>
<sequence length="1748" mass="200371">MSDREDHGHRSGSESSTFSSLKKKKKKPKEKKERKTKQRKKDDDEDDDDDDDDGNLKEPKSSSQLMQEWGLEDVQYVFSEDDYKTITNYKAFSQFLRPLIAKKNPKIPMSKMMTVLGAKWREFSANNPFKGTSATAVAAAVAAAVETVNVAPPICIRSIQQISPSGPIKKAKTKEGKDILPHCSCSTQFYWVIIEVVFQVMTFSFLIKTYCAFCINCLITQSEEDFLDDFSDFDDISIHSASVRSDTSVAPKKKSARQGRKKRKSFSLNSIVNVGEDGDGYETDHQDYCEVCQQGGEIILCDTCPRAYHLVCLDPELEKAPEGKWSCPHCEKEGIQWEAKDDEEEEDEVAGEEEDDHMEFCRVCKDGGELLCCDTCPSSYHIHCLNPPLPEIPNGEWLCPRCMCPPLKGKVQKILHWAWSDPPLPPEVPFGRDGEKVDGLAKMPLKGRPERQLFVKWAGLSYWHCSWVSELQLELYHSVMYRNYQRKNDMDEPPPYDYGSGEEELNSEKRRSKDPQYAAMEERFYRYGIKPEWMIIHRLLNHSFDKDGDVHYLIKWRDLPYDQCTWEADDFDIPDYDSFKQAYWDHRDHVLGESHHPLLFRKGKRLKEEGKRREPPPDTPVVDPTIKFEQQPWYIDDTGGTLHPYQLEGLNWLRFSWAQGTDTILADEMGLGKTVQTIVFLYSLYKEGHSKGPFLVSAPLSTIINWEREFEMWAPNFYVVTYIGDKDSRAVIRENEFTFEDSTVKSGRKVFRMKKDAPIKFHVLLTSYELITIDQAILGSITWACLVVDEAHRLKNNQSKFFRILNGYKIYYKLLLTGTPLQNNLEELFHLLNFLTPERFNNLEGFLEEFADISKEDQIKKLHDLLGPHMLRRLKADVFKNMPSKTELIVRVELSPMQKKYYKFILTRNFEALNSKGGGNQVSLLNIMMDLKKCCNHPYLFPVAAMEAPVLPNGSYDGNLLVKSSGKLTLLQKMLKKLKDEGHRVLIFSQMTKMLDLLEDFLEFEGYKYERIDGGITGGLRQEAIDRFNAPGAQQFCFLLSTRAGGLGINLATADTVIIYDSDWNPHNDIQAFSRAHRIGQNKKVMIYRFVTRASVEERITQVAKRKMMLTHLVVRPGLGSKTGSMSKQELDDILKFGTEELFKDDVEGSVIHYDDNAISKLLDRSQDATEDTEIQNMNEYLSSFKVAQYVVREEDGEEEVQREIIKQEENVDPDYWEKLLRHHYEQQQENLARNLGKGKRIRKQVNYNDASQEDQDNQSEYSVGSEDEDEDFEERPEGRRQSRRQLKSDRDKPLPPLLARVSGSIEVLGFNARQRKAFLNAIMRWGMPPQDAFNSHWLVRDLRGKSEKEFRYVLLTGTFRSIEMTFADGVPREGLSRQHVLTRIGVMSLVRKKVQEFEHVNGKFSTPDLIPVGLELKKLTESVSSDPNTPVPASPVPTQPSTPVPSGEIKNAWMCMSVYVCSELHTLWQNEERAAVSSGKMYDIWHRRHDYWLLAGIVTHGYARWQDIQNDPRYTILNEPFKTEMHKGNYLEMKNKFLARRFKLLEQALVIEEQLRRAAYLNMTQDPSHPTMALNTRFTEVECLAESHQHLSKESLAGNKPANAVLHKVLNQLEELLSDMKADVTRLPSMLSRVPPVSARLQMSERGILSRLTSRGNEPPPQQPFLQGSFGCSQMYNSGFAGGFRGPGGTTMVNYSQMPLGPYVSVSSNGPPTPTSHLEKKSSDALRDVATPDLKSGKPSDVICIED</sequence>
<keyword evidence="8" id="KW-0378">Hydrolase</keyword>
<dbReference type="SMART" id="SM01147">
    <property type="entry name" value="DUF1087"/>
    <property type="match status" value="1"/>
</dbReference>
<evidence type="ECO:0000256" key="14">
    <source>
        <dbReference type="ARBA" id="ARBA00023163"/>
    </source>
</evidence>
<dbReference type="InterPro" id="IPR000330">
    <property type="entry name" value="SNF2_N"/>
</dbReference>
<comment type="catalytic activity">
    <reaction evidence="16">
        <text>ATP + H2O = ADP + phosphate + H(+)</text>
        <dbReference type="Rhea" id="RHEA:13065"/>
        <dbReference type="ChEBI" id="CHEBI:15377"/>
        <dbReference type="ChEBI" id="CHEBI:15378"/>
        <dbReference type="ChEBI" id="CHEBI:30616"/>
        <dbReference type="ChEBI" id="CHEBI:43474"/>
        <dbReference type="ChEBI" id="CHEBI:456216"/>
    </reaction>
</comment>
<protein>
    <submittedName>
        <fullName evidence="23">Chromodomain-helicase-DNA-binding protein 5-like</fullName>
    </submittedName>
</protein>
<feature type="domain" description="Helicase ATP-binding" evidence="21">
    <location>
        <begin position="654"/>
        <end position="838"/>
    </location>
</feature>
<evidence type="ECO:0000256" key="1">
    <source>
        <dbReference type="ARBA" id="ARBA00004123"/>
    </source>
</evidence>
<dbReference type="Gene3D" id="3.30.40.10">
    <property type="entry name" value="Zinc/RING finger domain, C3HC4 (zinc finger)"/>
    <property type="match status" value="2"/>
</dbReference>
<dbReference type="Gene3D" id="2.40.50.40">
    <property type="match status" value="2"/>
</dbReference>
<dbReference type="InterPro" id="IPR001650">
    <property type="entry name" value="Helicase_C-like"/>
</dbReference>
<dbReference type="FunFam" id="3.40.50.300:FF:000015">
    <property type="entry name" value="chromodomain-helicase-DNA-binding protein 9 isoform X1"/>
    <property type="match status" value="1"/>
</dbReference>
<evidence type="ECO:0000259" key="21">
    <source>
        <dbReference type="PROSITE" id="PS51192"/>
    </source>
</evidence>
<dbReference type="FunFam" id="3.30.40.10:FF:000011">
    <property type="entry name" value="chromodomain-helicase-DNA-binding protein 4 isoform X1"/>
    <property type="match status" value="1"/>
</dbReference>
<dbReference type="CDD" id="cd15531">
    <property type="entry name" value="PHD1_CHD_II"/>
    <property type="match status" value="1"/>
</dbReference>
<dbReference type="CDD" id="cd15532">
    <property type="entry name" value="PHD2_CHD_II"/>
    <property type="match status" value="1"/>
</dbReference>
<evidence type="ECO:0000259" key="20">
    <source>
        <dbReference type="PROSITE" id="PS50016"/>
    </source>
</evidence>
<dbReference type="InterPro" id="IPR014001">
    <property type="entry name" value="Helicase_ATP-bd"/>
</dbReference>
<dbReference type="Gene3D" id="1.10.10.60">
    <property type="entry name" value="Homeodomain-like"/>
    <property type="match status" value="1"/>
</dbReference>
<evidence type="ECO:0000256" key="2">
    <source>
        <dbReference type="ARBA" id="ARBA00007025"/>
    </source>
</evidence>
<dbReference type="InterPro" id="IPR027417">
    <property type="entry name" value="P-loop_NTPase"/>
</dbReference>
<evidence type="ECO:0000256" key="7">
    <source>
        <dbReference type="ARBA" id="ARBA00022771"/>
    </source>
</evidence>
<feature type="region of interest" description="Disordered" evidence="18">
    <location>
        <begin position="491"/>
        <end position="514"/>
    </location>
</feature>
<dbReference type="PROSITE" id="PS50013">
    <property type="entry name" value="CHROMO_2"/>
    <property type="match status" value="2"/>
</dbReference>
<dbReference type="CDD" id="cd18667">
    <property type="entry name" value="CD1_tandem_CHD3-4_like"/>
    <property type="match status" value="1"/>
</dbReference>
<feature type="region of interest" description="Disordered" evidence="18">
    <location>
        <begin position="1422"/>
        <end position="1445"/>
    </location>
</feature>
<evidence type="ECO:0000256" key="16">
    <source>
        <dbReference type="ARBA" id="ARBA00049360"/>
    </source>
</evidence>
<evidence type="ECO:0000256" key="13">
    <source>
        <dbReference type="ARBA" id="ARBA00023125"/>
    </source>
</evidence>
<evidence type="ECO:0000259" key="22">
    <source>
        <dbReference type="PROSITE" id="PS51194"/>
    </source>
</evidence>
<dbReference type="Pfam" id="PF08073">
    <property type="entry name" value="CHDNT"/>
    <property type="match status" value="1"/>
</dbReference>
<organism evidence="23 24">
    <name type="scientific">Sinocyclocheilus grahami</name>
    <name type="common">Dianchi golden-line fish</name>
    <name type="synonym">Barbus grahami</name>
    <dbReference type="NCBI Taxonomy" id="75366"/>
    <lineage>
        <taxon>Eukaryota</taxon>
        <taxon>Metazoa</taxon>
        <taxon>Chordata</taxon>
        <taxon>Craniata</taxon>
        <taxon>Vertebrata</taxon>
        <taxon>Euteleostomi</taxon>
        <taxon>Actinopterygii</taxon>
        <taxon>Neopterygii</taxon>
        <taxon>Teleostei</taxon>
        <taxon>Ostariophysi</taxon>
        <taxon>Cypriniformes</taxon>
        <taxon>Cyprinidae</taxon>
        <taxon>Cyprininae</taxon>
        <taxon>Sinocyclocheilus</taxon>
    </lineage>
</organism>
<dbReference type="SMART" id="SM01146">
    <property type="entry name" value="DUF1086"/>
    <property type="match status" value="1"/>
</dbReference>
<evidence type="ECO:0000256" key="4">
    <source>
        <dbReference type="ARBA" id="ARBA00022723"/>
    </source>
</evidence>